<sequence length="245" mass="27265">MKLRMMNFPLLISLLLLVLLIFPLKSEFLDDHNLRDIEEESSDYDDKDSHEDDSHEDNEDAPEKEYATTKSNATNGIDGTQAMTTVQAKPGTKMAQSGQDGQQETDGNVAVKIGVPVALFVMLILFEIIRIVYSGQLKDRVLEQGKVLARISDDSTPIYIANGLSSGKTTSETFDNRTYASQGEQQFGNYLKAGNVYNNTDQGIYLCDDAPQTGLHDYEEIDLKFPSNNRNTTCQTIDEGRASTF</sequence>
<evidence type="ECO:0000313" key="4">
    <source>
        <dbReference type="EMBL" id="KAK3605730.1"/>
    </source>
</evidence>
<name>A0AAE0W9Z8_9BIVA</name>
<evidence type="ECO:0000256" key="2">
    <source>
        <dbReference type="SAM" id="Phobius"/>
    </source>
</evidence>
<feature type="signal peptide" evidence="3">
    <location>
        <begin position="1"/>
        <end position="26"/>
    </location>
</feature>
<reference evidence="4" key="1">
    <citation type="journal article" date="2021" name="Genome Biol. Evol.">
        <title>A High-Quality Reference Genome for a Parasitic Bivalve with Doubly Uniparental Inheritance (Bivalvia: Unionida).</title>
        <authorList>
            <person name="Smith C.H."/>
        </authorList>
    </citation>
    <scope>NUCLEOTIDE SEQUENCE</scope>
    <source>
        <strain evidence="4">CHS0354</strain>
    </source>
</reference>
<comment type="caution">
    <text evidence="4">The sequence shown here is derived from an EMBL/GenBank/DDBJ whole genome shotgun (WGS) entry which is preliminary data.</text>
</comment>
<keyword evidence="5" id="KW-1185">Reference proteome</keyword>
<reference evidence="4" key="3">
    <citation type="submission" date="2023-05" db="EMBL/GenBank/DDBJ databases">
        <authorList>
            <person name="Smith C.H."/>
        </authorList>
    </citation>
    <scope>NUCLEOTIDE SEQUENCE</scope>
    <source>
        <strain evidence="4">CHS0354</strain>
        <tissue evidence="4">Mantle</tissue>
    </source>
</reference>
<feature type="region of interest" description="Disordered" evidence="1">
    <location>
        <begin position="40"/>
        <end position="79"/>
    </location>
</feature>
<gene>
    <name evidence="4" type="ORF">CHS0354_013529</name>
</gene>
<protein>
    <submittedName>
        <fullName evidence="4">Uncharacterized protein</fullName>
    </submittedName>
</protein>
<keyword evidence="2" id="KW-1133">Transmembrane helix</keyword>
<organism evidence="4 5">
    <name type="scientific">Potamilus streckersoni</name>
    <dbReference type="NCBI Taxonomy" id="2493646"/>
    <lineage>
        <taxon>Eukaryota</taxon>
        <taxon>Metazoa</taxon>
        <taxon>Spiralia</taxon>
        <taxon>Lophotrochozoa</taxon>
        <taxon>Mollusca</taxon>
        <taxon>Bivalvia</taxon>
        <taxon>Autobranchia</taxon>
        <taxon>Heteroconchia</taxon>
        <taxon>Palaeoheterodonta</taxon>
        <taxon>Unionida</taxon>
        <taxon>Unionoidea</taxon>
        <taxon>Unionidae</taxon>
        <taxon>Ambleminae</taxon>
        <taxon>Lampsilini</taxon>
        <taxon>Potamilus</taxon>
    </lineage>
</organism>
<reference evidence="4" key="2">
    <citation type="journal article" date="2021" name="Genome Biol. Evol.">
        <title>Developing a high-quality reference genome for a parasitic bivalve with doubly uniparental inheritance (Bivalvia: Unionida).</title>
        <authorList>
            <person name="Smith C.H."/>
        </authorList>
    </citation>
    <scope>NUCLEOTIDE SEQUENCE</scope>
    <source>
        <strain evidence="4">CHS0354</strain>
        <tissue evidence="4">Mantle</tissue>
    </source>
</reference>
<accession>A0AAE0W9Z8</accession>
<keyword evidence="2" id="KW-0472">Membrane</keyword>
<feature type="transmembrane region" description="Helical" evidence="2">
    <location>
        <begin position="113"/>
        <end position="133"/>
    </location>
</feature>
<evidence type="ECO:0000256" key="3">
    <source>
        <dbReference type="SAM" id="SignalP"/>
    </source>
</evidence>
<feature type="chain" id="PRO_5042048077" evidence="3">
    <location>
        <begin position="27"/>
        <end position="245"/>
    </location>
</feature>
<evidence type="ECO:0000313" key="5">
    <source>
        <dbReference type="Proteomes" id="UP001195483"/>
    </source>
</evidence>
<keyword evidence="2" id="KW-0812">Transmembrane</keyword>
<evidence type="ECO:0000256" key="1">
    <source>
        <dbReference type="SAM" id="MobiDB-lite"/>
    </source>
</evidence>
<dbReference type="AlphaFoldDB" id="A0AAE0W9Z8"/>
<dbReference type="EMBL" id="JAEAOA010000820">
    <property type="protein sequence ID" value="KAK3605730.1"/>
    <property type="molecule type" value="Genomic_DNA"/>
</dbReference>
<feature type="compositionally biased region" description="Polar residues" evidence="1">
    <location>
        <begin position="68"/>
        <end position="79"/>
    </location>
</feature>
<proteinExistence type="predicted"/>
<keyword evidence="3" id="KW-0732">Signal</keyword>
<dbReference type="Proteomes" id="UP001195483">
    <property type="component" value="Unassembled WGS sequence"/>
</dbReference>